<dbReference type="HAMAP" id="MF_01225_A">
    <property type="entry name" value="MoaA_A"/>
    <property type="match status" value="1"/>
</dbReference>
<comment type="function">
    <text evidence="10">Catalyzes the cyclization of GTP to (8S)-3',8-cyclo-7,8-dihydroguanosine 5'-triphosphate.</text>
</comment>
<dbReference type="InterPro" id="IPR040064">
    <property type="entry name" value="MoaA-like"/>
</dbReference>
<evidence type="ECO:0000256" key="8">
    <source>
        <dbReference type="ARBA" id="ARBA00023150"/>
    </source>
</evidence>
<comment type="cofactor">
    <cofactor evidence="10">
        <name>[4Fe-4S] cluster</name>
        <dbReference type="ChEBI" id="CHEBI:49883"/>
    </cofactor>
    <text evidence="10">Binds 2 [4Fe-4S] clusters. Binds 1 [4Fe-4S] cluster coordinated with 3 cysteines and an exchangeable S-adenosyl-L-methionine and 1 [4Fe-4S] cluster coordinated with 3 cysteines and the GTP-derived substrate.</text>
</comment>
<dbReference type="PROSITE" id="PS51918">
    <property type="entry name" value="RADICAL_SAM"/>
    <property type="match status" value="1"/>
</dbReference>
<feature type="binding site" evidence="10">
    <location>
        <position position="244"/>
    </location>
    <ligand>
        <name>[4Fe-4S] cluster</name>
        <dbReference type="ChEBI" id="CHEBI:49883"/>
        <label>2</label>
        <note>4Fe-4S-substrate</note>
    </ligand>
</feature>
<keyword evidence="15" id="KW-1185">Reference proteome</keyword>
<comment type="caution">
    <text evidence="14">The sequence shown here is derived from an EMBL/GenBank/DDBJ whole genome shotgun (WGS) entry which is preliminary data.</text>
</comment>
<dbReference type="InterPro" id="IPR050105">
    <property type="entry name" value="MoCo_biosynth_MoaA/MoaC"/>
</dbReference>
<dbReference type="Pfam" id="PF04055">
    <property type="entry name" value="Radical_SAM"/>
    <property type="match status" value="1"/>
</dbReference>
<feature type="binding site" evidence="10">
    <location>
        <position position="90"/>
    </location>
    <ligand>
        <name>GTP</name>
        <dbReference type="ChEBI" id="CHEBI:37565"/>
    </ligand>
</feature>
<dbReference type="SMART" id="SM00729">
    <property type="entry name" value="Elp3"/>
    <property type="match status" value="1"/>
</dbReference>
<dbReference type="SFLD" id="SFLDS00029">
    <property type="entry name" value="Radical_SAM"/>
    <property type="match status" value="1"/>
</dbReference>
<keyword evidence="6 10" id="KW-0411">Iron-sulfur</keyword>
<comment type="pathway">
    <text evidence="10">Cofactor biosynthesis; molybdopterin biosynthesis.</text>
</comment>
<feature type="binding site" evidence="10">
    <location>
        <begin position="246"/>
        <end position="248"/>
    </location>
    <ligand>
        <name>GTP</name>
        <dbReference type="ChEBI" id="CHEBI:37565"/>
    </ligand>
</feature>
<reference evidence="14" key="1">
    <citation type="submission" date="2019-05" db="EMBL/GenBank/DDBJ databases">
        <title>Methanoculleus sp. FWC-SCC1, a methanogenic archaeon isolated from deep marine cold seep.</title>
        <authorList>
            <person name="Chen Y.-W."/>
            <person name="Chen S.-C."/>
            <person name="Teng N.-H."/>
            <person name="Lai M.-C."/>
        </authorList>
    </citation>
    <scope>NUCLEOTIDE SEQUENCE</scope>
    <source>
        <strain evidence="14">FWC-SCC1</strain>
    </source>
</reference>
<evidence type="ECO:0000313" key="14">
    <source>
        <dbReference type="EMBL" id="MDN7023530.1"/>
    </source>
</evidence>
<evidence type="ECO:0000256" key="10">
    <source>
        <dbReference type="HAMAP-Rule" id="MF_01225"/>
    </source>
</evidence>
<dbReference type="InterPro" id="IPR009056">
    <property type="entry name" value="Cyt_c-like_dom"/>
</dbReference>
<evidence type="ECO:0000256" key="7">
    <source>
        <dbReference type="ARBA" id="ARBA00023134"/>
    </source>
</evidence>
<feature type="domain" description="Radical SAM core" evidence="13">
    <location>
        <begin position="6"/>
        <end position="219"/>
    </location>
</feature>
<evidence type="ECO:0000256" key="9">
    <source>
        <dbReference type="ARBA" id="ARBA00023239"/>
    </source>
</evidence>
<keyword evidence="5 10" id="KW-0408">Iron</keyword>
<dbReference type="EMBL" id="VCYH01000001">
    <property type="protein sequence ID" value="MDN7023530.1"/>
    <property type="molecule type" value="Genomic_DNA"/>
</dbReference>
<keyword evidence="7 10" id="KW-0342">GTP-binding</keyword>
<keyword evidence="8 10" id="KW-0501">Molybdenum cofactor biosynthesis</keyword>
<dbReference type="PROSITE" id="PS51007">
    <property type="entry name" value="CYTC"/>
    <property type="match status" value="1"/>
</dbReference>
<dbReference type="InterPro" id="IPR010505">
    <property type="entry name" value="MoaA_twitch"/>
</dbReference>
<dbReference type="NCBIfam" id="NF001199">
    <property type="entry name" value="PRK00164.2-1"/>
    <property type="match status" value="1"/>
</dbReference>
<feature type="binding site" evidence="10">
    <location>
        <position position="151"/>
    </location>
    <ligand>
        <name>GTP</name>
        <dbReference type="ChEBI" id="CHEBI:37565"/>
    </ligand>
</feature>
<comment type="caution">
    <text evidence="10">Lacks conserved residue(s) required for the propagation of feature annotation.</text>
</comment>
<name>A0ABT8M6G7_9EURY</name>
<comment type="similarity">
    <text evidence="10">Belongs to the radical SAM superfamily. MoaA family.</text>
</comment>
<feature type="binding site" evidence="10">
    <location>
        <position position="66"/>
    </location>
    <ligand>
        <name>S-adenosyl-L-methionine</name>
        <dbReference type="ChEBI" id="CHEBI:59789"/>
    </ligand>
</feature>
<dbReference type="CDD" id="cd01335">
    <property type="entry name" value="Radical_SAM"/>
    <property type="match status" value="1"/>
</dbReference>
<feature type="domain" description="Cytochrome c" evidence="12">
    <location>
        <begin position="3"/>
        <end position="176"/>
    </location>
</feature>
<dbReference type="InterPro" id="IPR013485">
    <property type="entry name" value="MoaA_arc"/>
</dbReference>
<keyword evidence="1 10" id="KW-0004">4Fe-4S</keyword>
<keyword evidence="2 10" id="KW-0949">S-adenosyl-L-methionine</keyword>
<dbReference type="InterPro" id="IPR013785">
    <property type="entry name" value="Aldolase_TIM"/>
</dbReference>
<feature type="binding site" evidence="10">
    <location>
        <position position="62"/>
    </location>
    <ligand>
        <name>GTP</name>
        <dbReference type="ChEBI" id="CHEBI:37565"/>
    </ligand>
</feature>
<evidence type="ECO:0000313" key="15">
    <source>
        <dbReference type="Proteomes" id="UP001168338"/>
    </source>
</evidence>
<dbReference type="SFLD" id="SFLDG01067">
    <property type="entry name" value="SPASM/twitch_domain_containing"/>
    <property type="match status" value="1"/>
</dbReference>
<feature type="binding site" evidence="10">
    <location>
        <position position="28"/>
    </location>
    <ligand>
        <name>S-adenosyl-L-methionine</name>
        <dbReference type="ChEBI" id="CHEBI:59789"/>
    </ligand>
</feature>
<dbReference type="EC" id="4.1.99.22" evidence="10"/>
<evidence type="ECO:0000256" key="2">
    <source>
        <dbReference type="ARBA" id="ARBA00022691"/>
    </source>
</evidence>
<dbReference type="PANTHER" id="PTHR22960:SF0">
    <property type="entry name" value="MOLYBDENUM COFACTOR BIOSYNTHESIS PROTEIN 1"/>
    <property type="match status" value="1"/>
</dbReference>
<dbReference type="SUPFAM" id="SSF102114">
    <property type="entry name" value="Radical SAM enzymes"/>
    <property type="match status" value="1"/>
</dbReference>
<accession>A0ABT8M6G7</accession>
<evidence type="ECO:0000259" key="12">
    <source>
        <dbReference type="PROSITE" id="PS51007"/>
    </source>
</evidence>
<keyword evidence="3 10" id="KW-0479">Metal-binding</keyword>
<evidence type="ECO:0000256" key="6">
    <source>
        <dbReference type="ARBA" id="ARBA00023014"/>
    </source>
</evidence>
<dbReference type="SFLD" id="SFLDG01386">
    <property type="entry name" value="main_SPASM_domain-containing"/>
    <property type="match status" value="1"/>
</dbReference>
<evidence type="ECO:0000256" key="4">
    <source>
        <dbReference type="ARBA" id="ARBA00022741"/>
    </source>
</evidence>
<feature type="binding site" evidence="10">
    <location>
        <position position="114"/>
    </location>
    <ligand>
        <name>S-adenosyl-L-methionine</name>
        <dbReference type="ChEBI" id="CHEBI:59789"/>
    </ligand>
</feature>
<dbReference type="InterPro" id="IPR007197">
    <property type="entry name" value="rSAM"/>
</dbReference>
<proteinExistence type="inferred from homology"/>
<dbReference type="InterPro" id="IPR006638">
    <property type="entry name" value="Elp3/MiaA/NifB-like_rSAM"/>
</dbReference>
<dbReference type="Gene3D" id="3.20.20.70">
    <property type="entry name" value="Aldolase class I"/>
    <property type="match status" value="1"/>
</dbReference>
<evidence type="ECO:0000259" key="13">
    <source>
        <dbReference type="PROSITE" id="PS51918"/>
    </source>
</evidence>
<protein>
    <recommendedName>
        <fullName evidence="10">Probable GTP 3',8-cyclase</fullName>
        <ecNumber evidence="10">4.1.99.22</ecNumber>
    </recommendedName>
    <alternativeName>
        <fullName evidence="10">Molybdenum cofactor biosynthesis protein A</fullName>
    </alternativeName>
</protein>
<feature type="binding site" evidence="10">
    <location>
        <position position="241"/>
    </location>
    <ligand>
        <name>[4Fe-4S] cluster</name>
        <dbReference type="ChEBI" id="CHEBI:49883"/>
        <label>2</label>
        <note>4Fe-4S-substrate</note>
    </ligand>
</feature>
<evidence type="ECO:0000256" key="3">
    <source>
        <dbReference type="ARBA" id="ARBA00022723"/>
    </source>
</evidence>
<dbReference type="SFLD" id="SFLDG01383">
    <property type="entry name" value="cyclic_pyranopterin_phosphate"/>
    <property type="match status" value="1"/>
</dbReference>
<feature type="binding site" evidence="10">
    <location>
        <position position="26"/>
    </location>
    <ligand>
        <name>[4Fe-4S] cluster</name>
        <dbReference type="ChEBI" id="CHEBI:49883"/>
        <label>1</label>
        <note>4Fe-4S-S-AdoMet</note>
    </ligand>
</feature>
<feature type="binding site" evidence="10">
    <location>
        <position position="22"/>
    </location>
    <ligand>
        <name>[4Fe-4S] cluster</name>
        <dbReference type="ChEBI" id="CHEBI:49883"/>
        <label>1</label>
        <note>4Fe-4S-S-AdoMet</note>
    </ligand>
</feature>
<evidence type="ECO:0000256" key="1">
    <source>
        <dbReference type="ARBA" id="ARBA00022485"/>
    </source>
</evidence>
<dbReference type="Proteomes" id="UP001168338">
    <property type="component" value="Unassembled WGS sequence"/>
</dbReference>
<organism evidence="14 15">
    <name type="scientific">Methanoculleus frigidifontis</name>
    <dbReference type="NCBI Taxonomy" id="2584085"/>
    <lineage>
        <taxon>Archaea</taxon>
        <taxon>Methanobacteriati</taxon>
        <taxon>Methanobacteriota</taxon>
        <taxon>Stenosarchaea group</taxon>
        <taxon>Methanomicrobia</taxon>
        <taxon>Methanomicrobiales</taxon>
        <taxon>Methanomicrobiaceae</taxon>
        <taxon>Methanoculleus</taxon>
    </lineage>
</organism>
<dbReference type="Pfam" id="PF06463">
    <property type="entry name" value="Mob_synth_C"/>
    <property type="match status" value="1"/>
</dbReference>
<evidence type="ECO:0000256" key="11">
    <source>
        <dbReference type="PROSITE-ProRule" id="PRU00433"/>
    </source>
</evidence>
<dbReference type="RefSeq" id="WP_301662571.1">
    <property type="nucleotide sequence ID" value="NZ_VCYH01000001.1"/>
</dbReference>
<sequence length="292" mass="32775">MVLQDAYGRTVTNLRISLTQRCNLACIYCHAEGEVDPKEQMSVEEIAEIMQVGKKFGIRSIKLTGGEPLLRPDILDIIRAVPPGIEVSMTTNGTLLAEKAQALKAAGLSRVNVSLDTLKRERYQEITGKDQLDRVLAGIRAAIDAGLTPVKLNMVLLKGINDDELDDFMAFVRGNRDLILQVIELMDFGNCTSHSDVDGVERDLDTRATQIVTRRMHHRKKYCLDNAEVEVVRPLHNTEFCAFCNRLRLTSDGKLKPCLLRSDNLVDIRGKHGDELEAAFQKAVEIREPFFR</sequence>
<feature type="binding site" evidence="10">
    <location>
        <position position="29"/>
    </location>
    <ligand>
        <name>[4Fe-4S] cluster</name>
        <dbReference type="ChEBI" id="CHEBI:49883"/>
        <label>1</label>
        <note>4Fe-4S-S-AdoMet</note>
    </ligand>
</feature>
<dbReference type="NCBIfam" id="TIGR02668">
    <property type="entry name" value="moaA_archaeal"/>
    <property type="match status" value="1"/>
</dbReference>
<keyword evidence="4 10" id="KW-0547">Nucleotide-binding</keyword>
<keyword evidence="9 10" id="KW-0456">Lyase</keyword>
<comment type="catalytic activity">
    <reaction evidence="10">
        <text>GTP + AH2 + S-adenosyl-L-methionine = (8S)-3',8-cyclo-7,8-dihydroguanosine 5'-triphosphate + 5'-deoxyadenosine + L-methionine + A + H(+)</text>
        <dbReference type="Rhea" id="RHEA:49576"/>
        <dbReference type="ChEBI" id="CHEBI:13193"/>
        <dbReference type="ChEBI" id="CHEBI:15378"/>
        <dbReference type="ChEBI" id="CHEBI:17319"/>
        <dbReference type="ChEBI" id="CHEBI:17499"/>
        <dbReference type="ChEBI" id="CHEBI:37565"/>
        <dbReference type="ChEBI" id="CHEBI:57844"/>
        <dbReference type="ChEBI" id="CHEBI:59789"/>
        <dbReference type="ChEBI" id="CHEBI:131766"/>
        <dbReference type="EC" id="4.1.99.22"/>
    </reaction>
</comment>
<feature type="binding site" evidence="10">
    <location>
        <position position="258"/>
    </location>
    <ligand>
        <name>[4Fe-4S] cluster</name>
        <dbReference type="ChEBI" id="CHEBI:49883"/>
        <label>2</label>
        <note>4Fe-4S-substrate</note>
    </ligand>
</feature>
<dbReference type="PANTHER" id="PTHR22960">
    <property type="entry name" value="MOLYBDOPTERIN COFACTOR SYNTHESIS PROTEIN A"/>
    <property type="match status" value="1"/>
</dbReference>
<dbReference type="CDD" id="cd21117">
    <property type="entry name" value="Twitch_MoaA"/>
    <property type="match status" value="1"/>
</dbReference>
<gene>
    <name evidence="10 14" type="primary">moaA</name>
    <name evidence="14" type="ORF">FGU65_01205</name>
</gene>
<keyword evidence="11" id="KW-0349">Heme</keyword>
<feature type="binding site" evidence="10">
    <location>
        <position position="15"/>
    </location>
    <ligand>
        <name>GTP</name>
        <dbReference type="ChEBI" id="CHEBI:37565"/>
    </ligand>
</feature>
<evidence type="ECO:0000256" key="5">
    <source>
        <dbReference type="ARBA" id="ARBA00023004"/>
    </source>
</evidence>
<dbReference type="InterPro" id="IPR058240">
    <property type="entry name" value="rSAM_sf"/>
</dbReference>